<gene>
    <name evidence="3" type="ORF">H5410_046625</name>
</gene>
<keyword evidence="1" id="KW-0378">Hydrolase</keyword>
<organism evidence="3 4">
    <name type="scientific">Solanum commersonii</name>
    <name type="common">Commerson's wild potato</name>
    <name type="synonym">Commerson's nightshade</name>
    <dbReference type="NCBI Taxonomy" id="4109"/>
    <lineage>
        <taxon>Eukaryota</taxon>
        <taxon>Viridiplantae</taxon>
        <taxon>Streptophyta</taxon>
        <taxon>Embryophyta</taxon>
        <taxon>Tracheophyta</taxon>
        <taxon>Spermatophyta</taxon>
        <taxon>Magnoliopsida</taxon>
        <taxon>eudicotyledons</taxon>
        <taxon>Gunneridae</taxon>
        <taxon>Pentapetalae</taxon>
        <taxon>asterids</taxon>
        <taxon>lamiids</taxon>
        <taxon>Solanales</taxon>
        <taxon>Solanaceae</taxon>
        <taxon>Solanoideae</taxon>
        <taxon>Solaneae</taxon>
        <taxon>Solanum</taxon>
    </lineage>
</organism>
<evidence type="ECO:0000256" key="1">
    <source>
        <dbReference type="RuleBase" id="RU363044"/>
    </source>
</evidence>
<dbReference type="GO" id="GO:0043139">
    <property type="term" value="F:5'-3' DNA helicase activity"/>
    <property type="evidence" value="ECO:0007669"/>
    <property type="project" value="UniProtKB-EC"/>
</dbReference>
<comment type="caution">
    <text evidence="3">The sequence shown here is derived from an EMBL/GenBank/DDBJ whole genome shotgun (WGS) entry which is preliminary data.</text>
</comment>
<dbReference type="GO" id="GO:0006281">
    <property type="term" value="P:DNA repair"/>
    <property type="evidence" value="ECO:0007669"/>
    <property type="project" value="UniProtKB-KW"/>
</dbReference>
<dbReference type="GO" id="GO:0016787">
    <property type="term" value="F:hydrolase activity"/>
    <property type="evidence" value="ECO:0007669"/>
    <property type="project" value="UniProtKB-KW"/>
</dbReference>
<evidence type="ECO:0000313" key="3">
    <source>
        <dbReference type="EMBL" id="KAG5586191.1"/>
    </source>
</evidence>
<comment type="catalytic activity">
    <reaction evidence="1">
        <text>ATP + H2O = ADP + phosphate + H(+)</text>
        <dbReference type="Rhea" id="RHEA:13065"/>
        <dbReference type="ChEBI" id="CHEBI:15377"/>
        <dbReference type="ChEBI" id="CHEBI:15378"/>
        <dbReference type="ChEBI" id="CHEBI:30616"/>
        <dbReference type="ChEBI" id="CHEBI:43474"/>
        <dbReference type="ChEBI" id="CHEBI:456216"/>
        <dbReference type="EC" id="5.6.2.3"/>
    </reaction>
</comment>
<dbReference type="InterPro" id="IPR010285">
    <property type="entry name" value="DNA_helicase_pif1-like_DEAD"/>
</dbReference>
<dbReference type="PANTHER" id="PTHR10492">
    <property type="match status" value="1"/>
</dbReference>
<keyword evidence="4" id="KW-1185">Reference proteome</keyword>
<evidence type="ECO:0000313" key="4">
    <source>
        <dbReference type="Proteomes" id="UP000824120"/>
    </source>
</evidence>
<keyword evidence="1" id="KW-0547">Nucleotide-binding</keyword>
<dbReference type="GO" id="GO:0005524">
    <property type="term" value="F:ATP binding"/>
    <property type="evidence" value="ECO:0007669"/>
    <property type="project" value="UniProtKB-KW"/>
</dbReference>
<dbReference type="Pfam" id="PF05970">
    <property type="entry name" value="PIF1"/>
    <property type="match status" value="1"/>
</dbReference>
<dbReference type="OrthoDB" id="1303239at2759"/>
<sequence>MNLRGPKSYEGLCMVNGTYCTTFRESVEKRGLLHFDNNFVDCMINVVKLLEQFEESMSEDFKNSKSVELRDVRHRVFNHINEELHSMGHDINEYKLVPENIQPSAIEKEAKDVHFERSRTISEEDLIFSNKAGTFFIDSSGGTAKIFLYRSLLETMRSKRFVALASASSSVGASILHGG</sequence>
<comment type="cofactor">
    <cofactor evidence="1">
        <name>Mg(2+)</name>
        <dbReference type="ChEBI" id="CHEBI:18420"/>
    </cofactor>
</comment>
<protein>
    <recommendedName>
        <fullName evidence="1">ATP-dependent DNA helicase</fullName>
        <ecNumber evidence="1">5.6.2.3</ecNumber>
    </recommendedName>
</protein>
<reference evidence="3 4" key="1">
    <citation type="submission" date="2020-09" db="EMBL/GenBank/DDBJ databases">
        <title>De no assembly of potato wild relative species, Solanum commersonii.</title>
        <authorList>
            <person name="Cho K."/>
        </authorList>
    </citation>
    <scope>NUCLEOTIDE SEQUENCE [LARGE SCALE GENOMIC DNA]</scope>
    <source>
        <strain evidence="3">LZ3.2</strain>
        <tissue evidence="3">Leaf</tissue>
    </source>
</reference>
<feature type="domain" description="DNA helicase Pif1-like DEAD-box helicase" evidence="2">
    <location>
        <begin position="126"/>
        <end position="179"/>
    </location>
</feature>
<dbReference type="AlphaFoldDB" id="A0A9J5XEY2"/>
<dbReference type="EC" id="5.6.2.3" evidence="1"/>
<dbReference type="GO" id="GO:0000723">
    <property type="term" value="P:telomere maintenance"/>
    <property type="evidence" value="ECO:0007669"/>
    <property type="project" value="InterPro"/>
</dbReference>
<keyword evidence="1" id="KW-0067">ATP-binding</keyword>
<keyword evidence="1" id="KW-0234">DNA repair</keyword>
<accession>A0A9J5XEY2</accession>
<dbReference type="EMBL" id="JACXVP010000009">
    <property type="protein sequence ID" value="KAG5586191.1"/>
    <property type="molecule type" value="Genomic_DNA"/>
</dbReference>
<keyword evidence="1" id="KW-0227">DNA damage</keyword>
<proteinExistence type="inferred from homology"/>
<keyword evidence="1" id="KW-0347">Helicase</keyword>
<comment type="similarity">
    <text evidence="1">Belongs to the helicase family.</text>
</comment>
<dbReference type="GO" id="GO:0006310">
    <property type="term" value="P:DNA recombination"/>
    <property type="evidence" value="ECO:0007669"/>
    <property type="project" value="UniProtKB-KW"/>
</dbReference>
<dbReference type="Proteomes" id="UP000824120">
    <property type="component" value="Chromosome 9"/>
</dbReference>
<name>A0A9J5XEY2_SOLCO</name>
<keyword evidence="1" id="KW-0233">DNA recombination</keyword>
<evidence type="ECO:0000259" key="2">
    <source>
        <dbReference type="Pfam" id="PF05970"/>
    </source>
</evidence>
<dbReference type="PANTHER" id="PTHR10492:SF100">
    <property type="entry name" value="ATP-DEPENDENT DNA HELICASE"/>
    <property type="match status" value="1"/>
</dbReference>